<evidence type="ECO:0000313" key="2">
    <source>
        <dbReference type="Proteomes" id="UP000754563"/>
    </source>
</evidence>
<name>A0A955RKG3_9BACT</name>
<dbReference type="Proteomes" id="UP000754563">
    <property type="component" value="Unassembled WGS sequence"/>
</dbReference>
<accession>A0A955RKG3</accession>
<protein>
    <submittedName>
        <fullName evidence="1">YdeI/OmpD-associated family protein</fullName>
    </submittedName>
</protein>
<reference evidence="1" key="1">
    <citation type="submission" date="2020-04" db="EMBL/GenBank/DDBJ databases">
        <authorList>
            <person name="Zhang T."/>
        </authorList>
    </citation>
    <scope>NUCLEOTIDE SEQUENCE</scope>
    <source>
        <strain evidence="1">HKST-UBA11</strain>
    </source>
</reference>
<dbReference type="EMBL" id="JAGQLH010000014">
    <property type="protein sequence ID" value="MCA9385348.1"/>
    <property type="molecule type" value="Genomic_DNA"/>
</dbReference>
<gene>
    <name evidence="1" type="ORF">KC717_01730</name>
</gene>
<sequence>MNLQTPNPYISLEEAGKLTREVHPLPNDIQQLLEVNSLEKEYQKRPAYQKNDYIRWITQAKREETRQKRINQMLDELTSGDRYMKMNY</sequence>
<comment type="caution">
    <text evidence="1">The sequence shown here is derived from an EMBL/GenBank/DDBJ whole genome shotgun (WGS) entry which is preliminary data.</text>
</comment>
<organism evidence="1 2">
    <name type="scientific">Candidatus Dojkabacteria bacterium</name>
    <dbReference type="NCBI Taxonomy" id="2099670"/>
    <lineage>
        <taxon>Bacteria</taxon>
        <taxon>Candidatus Dojkabacteria</taxon>
    </lineage>
</organism>
<dbReference type="AlphaFoldDB" id="A0A955RKG3"/>
<proteinExistence type="predicted"/>
<evidence type="ECO:0000313" key="1">
    <source>
        <dbReference type="EMBL" id="MCA9385348.1"/>
    </source>
</evidence>
<dbReference type="Pfam" id="PF13376">
    <property type="entry name" value="OmdA"/>
    <property type="match status" value="1"/>
</dbReference>
<reference evidence="1" key="2">
    <citation type="journal article" date="2021" name="Microbiome">
        <title>Successional dynamics and alternative stable states in a saline activated sludge microbial community over 9 years.</title>
        <authorList>
            <person name="Wang Y."/>
            <person name="Ye J."/>
            <person name="Ju F."/>
            <person name="Liu L."/>
            <person name="Boyd J.A."/>
            <person name="Deng Y."/>
            <person name="Parks D.H."/>
            <person name="Jiang X."/>
            <person name="Yin X."/>
            <person name="Woodcroft B.J."/>
            <person name="Tyson G.W."/>
            <person name="Hugenholtz P."/>
            <person name="Polz M.F."/>
            <person name="Zhang T."/>
        </authorList>
    </citation>
    <scope>NUCLEOTIDE SEQUENCE</scope>
    <source>
        <strain evidence="1">HKST-UBA11</strain>
    </source>
</reference>